<dbReference type="GO" id="GO:0016787">
    <property type="term" value="F:hydrolase activity"/>
    <property type="evidence" value="ECO:0007669"/>
    <property type="project" value="UniProtKB-UniRule"/>
</dbReference>
<protein>
    <recommendedName>
        <fullName evidence="4">Phosphoesterase</fullName>
        <ecNumber evidence="4">3.1.4.-</ecNumber>
    </recommendedName>
</protein>
<evidence type="ECO:0000313" key="6">
    <source>
        <dbReference type="EMBL" id="WWD79222.1"/>
    </source>
</evidence>
<dbReference type="AlphaFoldDB" id="A0A5C7F8A7"/>
<dbReference type="InterPro" id="IPR020935">
    <property type="entry name" value="PdiEstase_YfcE_CS"/>
</dbReference>
<proteinExistence type="inferred from homology"/>
<dbReference type="Pfam" id="PF12850">
    <property type="entry name" value="Metallophos_2"/>
    <property type="match status" value="1"/>
</dbReference>
<dbReference type="Gene3D" id="3.60.21.10">
    <property type="match status" value="1"/>
</dbReference>
<dbReference type="InterPro" id="IPR000979">
    <property type="entry name" value="Phosphodiesterase_MJ0936/Vps29"/>
</dbReference>
<evidence type="ECO:0000256" key="1">
    <source>
        <dbReference type="ARBA" id="ARBA00008950"/>
    </source>
</evidence>
<evidence type="ECO:0000259" key="5">
    <source>
        <dbReference type="Pfam" id="PF12850"/>
    </source>
</evidence>
<dbReference type="EMBL" id="CP144914">
    <property type="protein sequence ID" value="WWD79222.1"/>
    <property type="molecule type" value="Genomic_DNA"/>
</dbReference>
<accession>A0A5C7F8A7</accession>
<dbReference type="InterPro" id="IPR041802">
    <property type="entry name" value="MPP_YfcE"/>
</dbReference>
<reference evidence="6 7" key="1">
    <citation type="submission" date="2024-01" db="EMBL/GenBank/DDBJ databases">
        <title>Complete Genome Sequence of Alkalicoccus halolimnae BZ-SZ-XJ29T, a Moderately Halophilic Bacterium Isolated from a Salt Lake.</title>
        <authorList>
            <person name="Zhao B."/>
        </authorList>
    </citation>
    <scope>NUCLEOTIDE SEQUENCE [LARGE SCALE GENOMIC DNA]</scope>
    <source>
        <strain evidence="6 7">BZ-SZ-XJ29</strain>
    </source>
</reference>
<dbReference type="InterPro" id="IPR024654">
    <property type="entry name" value="Calcineurin-like_PHP_lpxH"/>
</dbReference>
<comment type="similarity">
    <text evidence="1 4">Belongs to the metallophosphoesterase superfamily. YfcE family.</text>
</comment>
<keyword evidence="7" id="KW-1185">Reference proteome</keyword>
<evidence type="ECO:0000256" key="2">
    <source>
        <dbReference type="ARBA" id="ARBA00022723"/>
    </source>
</evidence>
<keyword evidence="2 4" id="KW-0479">Metal-binding</keyword>
<dbReference type="CDD" id="cd00841">
    <property type="entry name" value="MPP_YfcE"/>
    <property type="match status" value="1"/>
</dbReference>
<dbReference type="NCBIfam" id="TIGR00040">
    <property type="entry name" value="yfcE"/>
    <property type="match status" value="1"/>
</dbReference>
<dbReference type="KEGG" id="ahal:FTX54_012445"/>
<dbReference type="PROSITE" id="PS01269">
    <property type="entry name" value="UPF0025"/>
    <property type="match status" value="1"/>
</dbReference>
<gene>
    <name evidence="6" type="ORF">FTX54_012445</name>
</gene>
<dbReference type="OrthoDB" id="9800565at2"/>
<dbReference type="InterPro" id="IPR029052">
    <property type="entry name" value="Metallo-depent_PP-like"/>
</dbReference>
<name>A0A5C7F8A7_9BACI</name>
<evidence type="ECO:0000256" key="3">
    <source>
        <dbReference type="ARBA" id="ARBA00022801"/>
    </source>
</evidence>
<dbReference type="EC" id="3.1.4.-" evidence="4"/>
<dbReference type="GO" id="GO:0046872">
    <property type="term" value="F:metal ion binding"/>
    <property type="evidence" value="ECO:0007669"/>
    <property type="project" value="UniProtKB-KW"/>
</dbReference>
<dbReference type="SUPFAM" id="SSF56300">
    <property type="entry name" value="Metallo-dependent phosphatases"/>
    <property type="match status" value="1"/>
</dbReference>
<evidence type="ECO:0000256" key="4">
    <source>
        <dbReference type="RuleBase" id="RU362039"/>
    </source>
</evidence>
<feature type="domain" description="Calcineurin-like phosphoesterase" evidence="5">
    <location>
        <begin position="1"/>
        <end position="144"/>
    </location>
</feature>
<dbReference type="RefSeq" id="WP_147803469.1">
    <property type="nucleotide sequence ID" value="NZ_CP144914.1"/>
</dbReference>
<organism evidence="6 7">
    <name type="scientific">Alkalicoccus halolimnae</name>
    <dbReference type="NCBI Taxonomy" id="1667239"/>
    <lineage>
        <taxon>Bacteria</taxon>
        <taxon>Bacillati</taxon>
        <taxon>Bacillota</taxon>
        <taxon>Bacilli</taxon>
        <taxon>Bacillales</taxon>
        <taxon>Bacillaceae</taxon>
        <taxon>Alkalicoccus</taxon>
    </lineage>
</organism>
<keyword evidence="3" id="KW-0378">Hydrolase</keyword>
<dbReference type="Proteomes" id="UP000321816">
    <property type="component" value="Chromosome"/>
</dbReference>
<evidence type="ECO:0000313" key="7">
    <source>
        <dbReference type="Proteomes" id="UP000321816"/>
    </source>
</evidence>
<comment type="cofactor">
    <cofactor evidence="4">
        <name>a divalent metal cation</name>
        <dbReference type="ChEBI" id="CHEBI:60240"/>
    </cofactor>
</comment>
<sequence>MKVLIMSDSHGWTEKVAEVIDRHKDEVEGFIHCGDSELEASASMFEKVSVVRGNCDMDSQLPEERTEDINDLRFFVAHGHLLNVKSTEMNLIYKAQETESDVVCFGHTHMPTAIQEKGTILINPGSMRLPRQYPEGTYVILEKNEESVHVSFRDMKGRERADLTKTFSLNG</sequence>
<dbReference type="PANTHER" id="PTHR11124">
    <property type="entry name" value="VACUOLAR SORTING PROTEIN VPS29"/>
    <property type="match status" value="1"/>
</dbReference>